<dbReference type="EMBL" id="HACA01033770">
    <property type="protein sequence ID" value="CDW51132.1"/>
    <property type="molecule type" value="Transcribed_RNA"/>
</dbReference>
<sequence>MVGNHAMSASA</sequence>
<evidence type="ECO:0000313" key="1">
    <source>
        <dbReference type="EMBL" id="CDW51132.1"/>
    </source>
</evidence>
<reference evidence="1" key="1">
    <citation type="submission" date="2014-05" db="EMBL/GenBank/DDBJ databases">
        <authorList>
            <person name="Chronopoulou M."/>
        </authorList>
    </citation>
    <scope>NUCLEOTIDE SEQUENCE</scope>
    <source>
        <tissue evidence="1">Whole organism</tissue>
    </source>
</reference>
<organism evidence="1">
    <name type="scientific">Lepeophtheirus salmonis</name>
    <name type="common">Salmon louse</name>
    <name type="synonym">Caligus salmonis</name>
    <dbReference type="NCBI Taxonomy" id="72036"/>
    <lineage>
        <taxon>Eukaryota</taxon>
        <taxon>Metazoa</taxon>
        <taxon>Ecdysozoa</taxon>
        <taxon>Arthropoda</taxon>
        <taxon>Crustacea</taxon>
        <taxon>Multicrustacea</taxon>
        <taxon>Hexanauplia</taxon>
        <taxon>Copepoda</taxon>
        <taxon>Siphonostomatoida</taxon>
        <taxon>Caligidae</taxon>
        <taxon>Lepeophtheirus</taxon>
    </lineage>
</organism>
<proteinExistence type="predicted"/>
<accession>A0A0K2VLK7</accession>
<name>A0A0K2VLK7_LEPSM</name>
<protein>
    <submittedName>
        <fullName evidence="1">Uncharacterized protein</fullName>
    </submittedName>
</protein>